<dbReference type="GO" id="GO:0000325">
    <property type="term" value="C:plant-type vacuole"/>
    <property type="evidence" value="ECO:0007669"/>
    <property type="project" value="TreeGrafter"/>
</dbReference>
<dbReference type="SMART" id="SM00184">
    <property type="entry name" value="RING"/>
    <property type="match status" value="1"/>
</dbReference>
<dbReference type="InterPro" id="IPR001841">
    <property type="entry name" value="Znf_RING"/>
</dbReference>
<evidence type="ECO:0000256" key="3">
    <source>
        <dbReference type="ARBA" id="ARBA00012483"/>
    </source>
</evidence>
<dbReference type="GO" id="GO:0008270">
    <property type="term" value="F:zinc ion binding"/>
    <property type="evidence" value="ECO:0007669"/>
    <property type="project" value="UniProtKB-KW"/>
</dbReference>
<keyword evidence="8" id="KW-0833">Ubl conjugation pathway</keyword>
<keyword evidence="11 14" id="KW-0472">Membrane</keyword>
<evidence type="ECO:0000256" key="9">
    <source>
        <dbReference type="ARBA" id="ARBA00022833"/>
    </source>
</evidence>
<keyword evidence="5 14" id="KW-0812">Transmembrane</keyword>
<proteinExistence type="predicted"/>
<organism evidence="16 17">
    <name type="scientific">Canna indica</name>
    <name type="common">Indian-shot</name>
    <dbReference type="NCBI Taxonomy" id="4628"/>
    <lineage>
        <taxon>Eukaryota</taxon>
        <taxon>Viridiplantae</taxon>
        <taxon>Streptophyta</taxon>
        <taxon>Embryophyta</taxon>
        <taxon>Tracheophyta</taxon>
        <taxon>Spermatophyta</taxon>
        <taxon>Magnoliopsida</taxon>
        <taxon>Liliopsida</taxon>
        <taxon>Zingiberales</taxon>
        <taxon>Cannaceae</taxon>
        <taxon>Canna</taxon>
    </lineage>
</organism>
<comment type="subcellular location">
    <subcellularLocation>
        <location evidence="2">Membrane</location>
        <topology evidence="2">Multi-pass membrane protein</topology>
    </subcellularLocation>
</comment>
<reference evidence="16 17" key="1">
    <citation type="submission" date="2023-10" db="EMBL/GenBank/DDBJ databases">
        <title>Chromosome-scale genome assembly provides insights into flower coloration mechanisms of Canna indica.</title>
        <authorList>
            <person name="Li C."/>
        </authorList>
    </citation>
    <scope>NUCLEOTIDE SEQUENCE [LARGE SCALE GENOMIC DNA]</scope>
    <source>
        <tissue evidence="16">Flower</tissue>
    </source>
</reference>
<keyword evidence="4" id="KW-0808">Transferase</keyword>
<gene>
    <name evidence="16" type="ORF">Cni_G00630</name>
</gene>
<keyword evidence="6" id="KW-0479">Metal-binding</keyword>
<evidence type="ECO:0000256" key="5">
    <source>
        <dbReference type="ARBA" id="ARBA00022692"/>
    </source>
</evidence>
<feature type="transmembrane region" description="Helical" evidence="14">
    <location>
        <begin position="230"/>
        <end position="248"/>
    </location>
</feature>
<dbReference type="SUPFAM" id="SSF57850">
    <property type="entry name" value="RING/U-box"/>
    <property type="match status" value="1"/>
</dbReference>
<dbReference type="GO" id="GO:0006511">
    <property type="term" value="P:ubiquitin-dependent protein catabolic process"/>
    <property type="evidence" value="ECO:0007669"/>
    <property type="project" value="TreeGrafter"/>
</dbReference>
<sequence>MESQETSTASALLPPHQPTTLASLLGRDAGLSALGRDAAPSALVRETAAHHLEGRRTEWAYSRPVVVLDIALNLAFTVASAAVLCATTSERPNTPVRVWLAGYALQCLVHVVSVWREYCRRQQGGGERGLEEGGRGGERVDVDSDTANSEDDADGSMEGRERHYSLAKRCESVNTLVSFIWWIVGFCWAVSGGEALLKNAPTLYWLAVVFLTFDALFAIFCIAFTCIIGIALCCCLPCVIAILCAVIGQEGASDADISILPRYRYSEPCGDDQKPFKEGLMIPILNNNGVSTGERVLQHEDAGCCICLTQYEDGASLLSLPCNHHFHSSCIVKWLQINATCPLCKYHILTG</sequence>
<evidence type="ECO:0000256" key="7">
    <source>
        <dbReference type="ARBA" id="ARBA00022771"/>
    </source>
</evidence>
<evidence type="ECO:0000256" key="4">
    <source>
        <dbReference type="ARBA" id="ARBA00022679"/>
    </source>
</evidence>
<evidence type="ECO:0000256" key="2">
    <source>
        <dbReference type="ARBA" id="ARBA00004141"/>
    </source>
</evidence>
<dbReference type="EC" id="2.3.2.27" evidence="3"/>
<evidence type="ECO:0000256" key="10">
    <source>
        <dbReference type="ARBA" id="ARBA00022989"/>
    </source>
</evidence>
<keyword evidence="7 12" id="KW-0863">Zinc-finger</keyword>
<dbReference type="Proteomes" id="UP001327560">
    <property type="component" value="Chromosome 1"/>
</dbReference>
<name>A0AAQ3JL83_9LILI</name>
<feature type="transmembrane region" description="Helical" evidence="14">
    <location>
        <begin position="172"/>
        <end position="191"/>
    </location>
</feature>
<dbReference type="AlphaFoldDB" id="A0AAQ3JL83"/>
<keyword evidence="10 14" id="KW-1133">Transmembrane helix</keyword>
<protein>
    <recommendedName>
        <fullName evidence="3">RING-type E3 ubiquitin transferase</fullName>
        <ecNumber evidence="3">2.3.2.27</ecNumber>
    </recommendedName>
</protein>
<keyword evidence="9" id="KW-0862">Zinc</keyword>
<feature type="transmembrane region" description="Helical" evidence="14">
    <location>
        <begin position="203"/>
        <end position="223"/>
    </location>
</feature>
<evidence type="ECO:0000256" key="11">
    <source>
        <dbReference type="ARBA" id="ARBA00023136"/>
    </source>
</evidence>
<feature type="region of interest" description="Disordered" evidence="13">
    <location>
        <begin position="124"/>
        <end position="157"/>
    </location>
</feature>
<dbReference type="PROSITE" id="PS50089">
    <property type="entry name" value="ZF_RING_2"/>
    <property type="match status" value="1"/>
</dbReference>
<feature type="domain" description="RING-type" evidence="15">
    <location>
        <begin position="304"/>
        <end position="345"/>
    </location>
</feature>
<dbReference type="GO" id="GO:0061630">
    <property type="term" value="F:ubiquitin protein ligase activity"/>
    <property type="evidence" value="ECO:0007669"/>
    <property type="project" value="UniProtKB-EC"/>
</dbReference>
<dbReference type="GO" id="GO:0016020">
    <property type="term" value="C:membrane"/>
    <property type="evidence" value="ECO:0007669"/>
    <property type="project" value="UniProtKB-SubCell"/>
</dbReference>
<evidence type="ECO:0000256" key="1">
    <source>
        <dbReference type="ARBA" id="ARBA00000900"/>
    </source>
</evidence>
<keyword evidence="17" id="KW-1185">Reference proteome</keyword>
<feature type="transmembrane region" description="Helical" evidence="14">
    <location>
        <begin position="96"/>
        <end position="115"/>
    </location>
</feature>
<evidence type="ECO:0000256" key="8">
    <source>
        <dbReference type="ARBA" id="ARBA00022786"/>
    </source>
</evidence>
<feature type="compositionally biased region" description="Basic and acidic residues" evidence="13">
    <location>
        <begin position="128"/>
        <end position="142"/>
    </location>
</feature>
<dbReference type="GO" id="GO:0016567">
    <property type="term" value="P:protein ubiquitination"/>
    <property type="evidence" value="ECO:0007669"/>
    <property type="project" value="TreeGrafter"/>
</dbReference>
<dbReference type="EMBL" id="CP136890">
    <property type="protein sequence ID" value="WOK91939.1"/>
    <property type="molecule type" value="Genomic_DNA"/>
</dbReference>
<dbReference type="PANTHER" id="PTHR45977">
    <property type="entry name" value="TARGET OF ERK KINASE MPK-1"/>
    <property type="match status" value="1"/>
</dbReference>
<evidence type="ECO:0000256" key="13">
    <source>
        <dbReference type="SAM" id="MobiDB-lite"/>
    </source>
</evidence>
<evidence type="ECO:0000256" key="14">
    <source>
        <dbReference type="SAM" id="Phobius"/>
    </source>
</evidence>
<evidence type="ECO:0000259" key="15">
    <source>
        <dbReference type="PROSITE" id="PS50089"/>
    </source>
</evidence>
<comment type="catalytic activity">
    <reaction evidence="1">
        <text>S-ubiquitinyl-[E2 ubiquitin-conjugating enzyme]-L-cysteine + [acceptor protein]-L-lysine = [E2 ubiquitin-conjugating enzyme]-L-cysteine + N(6)-ubiquitinyl-[acceptor protein]-L-lysine.</text>
        <dbReference type="EC" id="2.3.2.27"/>
    </reaction>
</comment>
<accession>A0AAQ3JL83</accession>
<evidence type="ECO:0000313" key="16">
    <source>
        <dbReference type="EMBL" id="WOK91939.1"/>
    </source>
</evidence>
<dbReference type="InterPro" id="IPR013083">
    <property type="entry name" value="Znf_RING/FYVE/PHD"/>
</dbReference>
<dbReference type="Pfam" id="PF13639">
    <property type="entry name" value="zf-RING_2"/>
    <property type="match status" value="1"/>
</dbReference>
<evidence type="ECO:0000256" key="12">
    <source>
        <dbReference type="PROSITE-ProRule" id="PRU00175"/>
    </source>
</evidence>
<dbReference type="Gene3D" id="3.30.40.10">
    <property type="entry name" value="Zinc/RING finger domain, C3HC4 (zinc finger)"/>
    <property type="match status" value="1"/>
</dbReference>
<evidence type="ECO:0000256" key="6">
    <source>
        <dbReference type="ARBA" id="ARBA00022723"/>
    </source>
</evidence>
<dbReference type="PANTHER" id="PTHR45977:SF11">
    <property type="entry name" value="E3 UBIQUITIN PROTEIN LIGASE RIE1"/>
    <property type="match status" value="1"/>
</dbReference>
<evidence type="ECO:0000313" key="17">
    <source>
        <dbReference type="Proteomes" id="UP001327560"/>
    </source>
</evidence>
<feature type="transmembrane region" description="Helical" evidence="14">
    <location>
        <begin position="65"/>
        <end position="84"/>
    </location>
</feature>